<evidence type="ECO:0000313" key="2">
    <source>
        <dbReference type="Proteomes" id="UP000286806"/>
    </source>
</evidence>
<name>A0A401JC05_9PROT</name>
<dbReference type="EMBL" id="BGOW01000005">
    <property type="protein sequence ID" value="GBL45076.1"/>
    <property type="molecule type" value="Genomic_DNA"/>
</dbReference>
<sequence length="89" mass="10300">MAKTYPFIPFLWIDFPYCVQDHHLIDWPASETTPKHIADLIEHNSGRKIERNADGSAQTEVIDALLHEMREVALEEFNAMSDLVYPFPD</sequence>
<dbReference type="Proteomes" id="UP000286806">
    <property type="component" value="Unassembled WGS sequence"/>
</dbReference>
<reference evidence="1 2" key="1">
    <citation type="journal article" date="2019" name="Front. Microbiol.">
        <title>Genomes of Neutrophilic Sulfur-Oxidizing Chemolithoautotrophs Representing 9 Proteobacterial Species From 8 Genera.</title>
        <authorList>
            <person name="Watanabe T."/>
            <person name="Kojima H."/>
            <person name="Umezawa K."/>
            <person name="Hori C."/>
            <person name="Takasuka T.E."/>
            <person name="Kato Y."/>
            <person name="Fukui M."/>
        </authorList>
    </citation>
    <scope>NUCLEOTIDE SEQUENCE [LARGE SCALE GENOMIC DNA]</scope>
    <source>
        <strain evidence="1 2">TTN</strain>
    </source>
</reference>
<dbReference type="RefSeq" id="WP_124703917.1">
    <property type="nucleotide sequence ID" value="NZ_BGOW01000005.1"/>
</dbReference>
<organism evidence="1 2">
    <name type="scientific">Sulfuriferula multivorans</name>
    <dbReference type="NCBI Taxonomy" id="1559896"/>
    <lineage>
        <taxon>Bacteria</taxon>
        <taxon>Pseudomonadati</taxon>
        <taxon>Pseudomonadota</taxon>
        <taxon>Betaproteobacteria</taxon>
        <taxon>Nitrosomonadales</taxon>
        <taxon>Sulfuricellaceae</taxon>
        <taxon>Sulfuriferula</taxon>
    </lineage>
</organism>
<dbReference type="AlphaFoldDB" id="A0A401JC05"/>
<proteinExistence type="predicted"/>
<comment type="caution">
    <text evidence="1">The sequence shown here is derived from an EMBL/GenBank/DDBJ whole genome shotgun (WGS) entry which is preliminary data.</text>
</comment>
<gene>
    <name evidence="1" type="ORF">SFMTTN_0880</name>
</gene>
<protein>
    <submittedName>
        <fullName evidence="1">Uncharacterized protein</fullName>
    </submittedName>
</protein>
<evidence type="ECO:0000313" key="1">
    <source>
        <dbReference type="EMBL" id="GBL45076.1"/>
    </source>
</evidence>
<accession>A0A401JC05</accession>
<keyword evidence="2" id="KW-1185">Reference proteome</keyword>